<dbReference type="Pfam" id="PF02120">
    <property type="entry name" value="Flg_hook"/>
    <property type="match status" value="1"/>
</dbReference>
<feature type="compositionally biased region" description="Low complexity" evidence="1">
    <location>
        <begin position="10"/>
        <end position="27"/>
    </location>
</feature>
<evidence type="ECO:0000313" key="3">
    <source>
        <dbReference type="EMBL" id="MFC0709063.1"/>
    </source>
</evidence>
<feature type="compositionally biased region" description="Low complexity" evidence="1">
    <location>
        <begin position="63"/>
        <end position="77"/>
    </location>
</feature>
<feature type="region of interest" description="Disordered" evidence="1">
    <location>
        <begin position="266"/>
        <end position="348"/>
    </location>
</feature>
<keyword evidence="4" id="KW-1185">Reference proteome</keyword>
<dbReference type="InterPro" id="IPR021136">
    <property type="entry name" value="Flagellar_hook_control-like_C"/>
</dbReference>
<gene>
    <name evidence="3" type="ORF">ACFFGX_05470</name>
</gene>
<sequence length="524" mass="51384">MNIIALTAMSGAATNAPPSPSPATNGGDFTRSLEQAAGRQALEVLAQASSPRATDTQTPTVAPPGAALPGALAAALPGLPPAGPASLSEGREETSPSADERLEDNSAESAAISPLAPLLPAPLLPAADVPDLADSGALDDLQRIRARLQAIESAGQLPFSGTAETALTGQPAQPAPSPSATSAMGGATSLSAAGAMGGATSLPAADATGRAIPLSAAGATGGATSLPAADATGRAIPLSAAGAMGGPTSLPAADATGRAIPLSAAGAMGGAASPPAVDTATPAAPANAEQSSGQTASVAAERDRPPLPGALVVTSQDRPESAARQSDPAPVPAESARAGENPAPSLASTADGATFQLAGVSPSAGGSAATGTPATMSAATTATLTTPLASSEWQRDLGQHLFGLQQRGEREIELHLHPAELGPLSISLKIGESGAQAQFLSAHPQVRAAVEQAIPQLREALAEQGIALGETSVGERQQQHRDERPTGWSSDTSLAGGSNEEAVPGSPETVAPKPLRLEGIDLYA</sequence>
<feature type="compositionally biased region" description="Polar residues" evidence="1">
    <location>
        <begin position="47"/>
        <end position="60"/>
    </location>
</feature>
<evidence type="ECO:0000259" key="2">
    <source>
        <dbReference type="Pfam" id="PF02120"/>
    </source>
</evidence>
<reference evidence="3 4" key="1">
    <citation type="submission" date="2024-09" db="EMBL/GenBank/DDBJ databases">
        <authorList>
            <person name="Sun Q."/>
            <person name="Mori K."/>
        </authorList>
    </citation>
    <scope>NUCLEOTIDE SEQUENCE [LARGE SCALE GENOMIC DNA]</scope>
    <source>
        <strain evidence="3 4">NCAIM B.01794</strain>
    </source>
</reference>
<evidence type="ECO:0000256" key="1">
    <source>
        <dbReference type="SAM" id="MobiDB-lite"/>
    </source>
</evidence>
<feature type="region of interest" description="Disordered" evidence="1">
    <location>
        <begin position="470"/>
        <end position="524"/>
    </location>
</feature>
<keyword evidence="3" id="KW-0966">Cell projection</keyword>
<dbReference type="InterPro" id="IPR038610">
    <property type="entry name" value="FliK-like_C_sf"/>
</dbReference>
<dbReference type="InterPro" id="IPR052563">
    <property type="entry name" value="FliK"/>
</dbReference>
<name>A0ABV6SHQ5_AZOPA</name>
<dbReference type="PANTHER" id="PTHR37533:SF2">
    <property type="entry name" value="FLAGELLAR HOOK-LENGTH CONTROL PROTEIN"/>
    <property type="match status" value="1"/>
</dbReference>
<feature type="compositionally biased region" description="Low complexity" evidence="1">
    <location>
        <begin position="168"/>
        <end position="186"/>
    </location>
</feature>
<keyword evidence="3" id="KW-0969">Cilium</keyword>
<feature type="domain" description="Flagellar hook-length control protein-like C-terminal" evidence="2">
    <location>
        <begin position="405"/>
        <end position="480"/>
    </location>
</feature>
<comment type="caution">
    <text evidence="3">The sequence shown here is derived from an EMBL/GenBank/DDBJ whole genome shotgun (WGS) entry which is preliminary data.</text>
</comment>
<dbReference type="CDD" id="cd17470">
    <property type="entry name" value="T3SS_Flik_C"/>
    <property type="match status" value="1"/>
</dbReference>
<dbReference type="EMBL" id="JBHLSS010000036">
    <property type="protein sequence ID" value="MFC0709063.1"/>
    <property type="molecule type" value="Genomic_DNA"/>
</dbReference>
<keyword evidence="3" id="KW-0282">Flagellum</keyword>
<dbReference type="RefSeq" id="WP_376943607.1">
    <property type="nucleotide sequence ID" value="NZ_JBHLSS010000036.1"/>
</dbReference>
<dbReference type="PANTHER" id="PTHR37533">
    <property type="entry name" value="FLAGELLAR HOOK-LENGTH CONTROL PROTEIN"/>
    <property type="match status" value="1"/>
</dbReference>
<feature type="region of interest" description="Disordered" evidence="1">
    <location>
        <begin position="1"/>
        <end position="111"/>
    </location>
</feature>
<feature type="compositionally biased region" description="Polar residues" evidence="1">
    <location>
        <begin position="487"/>
        <end position="496"/>
    </location>
</feature>
<feature type="compositionally biased region" description="Basic and acidic residues" evidence="1">
    <location>
        <begin position="515"/>
        <end position="524"/>
    </location>
</feature>
<evidence type="ECO:0000313" key="4">
    <source>
        <dbReference type="Proteomes" id="UP001589891"/>
    </source>
</evidence>
<dbReference type="Gene3D" id="3.30.750.140">
    <property type="match status" value="1"/>
</dbReference>
<feature type="compositionally biased region" description="Basic and acidic residues" evidence="1">
    <location>
        <begin position="89"/>
        <end position="104"/>
    </location>
</feature>
<feature type="region of interest" description="Disordered" evidence="1">
    <location>
        <begin position="166"/>
        <end position="186"/>
    </location>
</feature>
<proteinExistence type="predicted"/>
<dbReference type="Proteomes" id="UP001589891">
    <property type="component" value="Unassembled WGS sequence"/>
</dbReference>
<organism evidence="3 4">
    <name type="scientific">Azorhizophilus paspali</name>
    <name type="common">Azotobacter paspali</name>
    <dbReference type="NCBI Taxonomy" id="69963"/>
    <lineage>
        <taxon>Bacteria</taxon>
        <taxon>Pseudomonadati</taxon>
        <taxon>Pseudomonadota</taxon>
        <taxon>Gammaproteobacteria</taxon>
        <taxon>Pseudomonadales</taxon>
        <taxon>Pseudomonadaceae</taxon>
        <taxon>Azorhizophilus</taxon>
    </lineage>
</organism>
<feature type="compositionally biased region" description="Low complexity" evidence="1">
    <location>
        <begin position="266"/>
        <end position="288"/>
    </location>
</feature>
<accession>A0ABV6SHQ5</accession>
<protein>
    <submittedName>
        <fullName evidence="3">Flagellar hook-length control protein FliK</fullName>
    </submittedName>
</protein>